<evidence type="ECO:0000313" key="1">
    <source>
        <dbReference type="EMBL" id="ORX59178.1"/>
    </source>
</evidence>
<dbReference type="Pfam" id="PF08757">
    <property type="entry name" value="CotH"/>
    <property type="match status" value="1"/>
</dbReference>
<name>A0A1Y1VL33_9FUNG</name>
<reference evidence="1 2" key="1">
    <citation type="submission" date="2016-08" db="EMBL/GenBank/DDBJ databases">
        <title>Genomes of anaerobic fungi encode conserved fungal cellulosomes for biomass hydrolysis.</title>
        <authorList>
            <consortium name="DOE Joint Genome Institute"/>
            <person name="Haitjema C.H."/>
            <person name="Gilmore S.P."/>
            <person name="Henske J.K."/>
            <person name="Solomon K.V."/>
            <person name="De Groot R."/>
            <person name="Kuo A."/>
            <person name="Mondo S.J."/>
            <person name="Salamov A.A."/>
            <person name="Labutti K."/>
            <person name="Zhao Z."/>
            <person name="Chiniquy J."/>
            <person name="Barry K."/>
            <person name="Brewer H.M."/>
            <person name="Purvine S.O."/>
            <person name="Wright A.T."/>
            <person name="Boxma B."/>
            <person name="Van Alen T."/>
            <person name="Hackstein J.H."/>
            <person name="Baker S.E."/>
            <person name="Grigoriev I.V."/>
            <person name="O'Malley M.A."/>
        </authorList>
    </citation>
    <scope>NUCLEOTIDE SEQUENCE [LARGE SCALE GENOMIC DNA]</scope>
    <source>
        <strain evidence="2">finn</strain>
    </source>
</reference>
<accession>A0A1Y1VL33</accession>
<dbReference type="InterPro" id="IPR014867">
    <property type="entry name" value="Spore_coat_CotH_CotH2/3/7"/>
</dbReference>
<sequence>MHDFSPKYFSGCINKNKEELYNNSEWIEFLTAVEKAKSPEDLEDIFEIDFLYEMAIDYLTGAFNHIYNIHNYYMYKQPNGKWIYLSHDFDYDFGKEDTYLYSSFDNKADNNNLTKLFLLTDSTRFEKILKEVVSKVFNPATLYPYIDEIKKYIKPYVILDKIPDTNGNYPGNINTVGVDVNFSLEQWDNGMLTLNLLIMDIVD</sequence>
<gene>
    <name evidence="1" type="ORF">BCR36DRAFT_88991</name>
</gene>
<keyword evidence="2" id="KW-1185">Reference proteome</keyword>
<proteinExistence type="predicted"/>
<dbReference type="AlphaFoldDB" id="A0A1Y1VL33"/>
<evidence type="ECO:0008006" key="3">
    <source>
        <dbReference type="Google" id="ProtNLM"/>
    </source>
</evidence>
<protein>
    <recommendedName>
        <fullName evidence="3">Coth-domain-containing protein</fullName>
    </recommendedName>
</protein>
<dbReference type="EMBL" id="MCFH01000003">
    <property type="protein sequence ID" value="ORX59178.1"/>
    <property type="molecule type" value="Genomic_DNA"/>
</dbReference>
<evidence type="ECO:0000313" key="2">
    <source>
        <dbReference type="Proteomes" id="UP000193719"/>
    </source>
</evidence>
<comment type="caution">
    <text evidence="1">The sequence shown here is derived from an EMBL/GenBank/DDBJ whole genome shotgun (WGS) entry which is preliminary data.</text>
</comment>
<dbReference type="Proteomes" id="UP000193719">
    <property type="component" value="Unassembled WGS sequence"/>
</dbReference>
<organism evidence="1 2">
    <name type="scientific">Piromyces finnis</name>
    <dbReference type="NCBI Taxonomy" id="1754191"/>
    <lineage>
        <taxon>Eukaryota</taxon>
        <taxon>Fungi</taxon>
        <taxon>Fungi incertae sedis</taxon>
        <taxon>Chytridiomycota</taxon>
        <taxon>Chytridiomycota incertae sedis</taxon>
        <taxon>Neocallimastigomycetes</taxon>
        <taxon>Neocallimastigales</taxon>
        <taxon>Neocallimastigaceae</taxon>
        <taxon>Piromyces</taxon>
    </lineage>
</organism>
<reference evidence="1 2" key="2">
    <citation type="submission" date="2016-08" db="EMBL/GenBank/DDBJ databases">
        <title>Pervasive Adenine N6-methylation of Active Genes in Fungi.</title>
        <authorList>
            <consortium name="DOE Joint Genome Institute"/>
            <person name="Mondo S.J."/>
            <person name="Dannebaum R.O."/>
            <person name="Kuo R.C."/>
            <person name="Labutti K."/>
            <person name="Haridas S."/>
            <person name="Kuo A."/>
            <person name="Salamov A."/>
            <person name="Ahrendt S.R."/>
            <person name="Lipzen A."/>
            <person name="Sullivan W."/>
            <person name="Andreopoulos W.B."/>
            <person name="Clum A."/>
            <person name="Lindquist E."/>
            <person name="Daum C."/>
            <person name="Ramamoorthy G.K."/>
            <person name="Gryganskyi A."/>
            <person name="Culley D."/>
            <person name="Magnuson J.K."/>
            <person name="James T.Y."/>
            <person name="O'Malley M.A."/>
            <person name="Stajich J.E."/>
            <person name="Spatafora J.W."/>
            <person name="Visel A."/>
            <person name="Grigoriev I.V."/>
        </authorList>
    </citation>
    <scope>NUCLEOTIDE SEQUENCE [LARGE SCALE GENOMIC DNA]</scope>
    <source>
        <strain evidence="2">finn</strain>
    </source>
</reference>